<dbReference type="GO" id="GO:0010181">
    <property type="term" value="F:FMN binding"/>
    <property type="evidence" value="ECO:0007669"/>
    <property type="project" value="TreeGrafter"/>
</dbReference>
<keyword evidence="1" id="KW-0288">FMN</keyword>
<sequence length="206" mass="23463">MKLGIICGSHRPNSQSGKVARYIERALKDQSICDDTWLLDLAHSDLPFWDEGVWDSENREWQAHLDPLREQLHSCDGFIVISPEWHGMVPSKLKNFFLMWTAGEEISHKPALIVTTSVADGGSFPIAELRTSSYKNSRICYLPEHLIIRYVDTVFNDNPEDNKASAQEYFEARLTYCLELLREYALAFRGIRASGKASLQTYSSGM</sequence>
<protein>
    <submittedName>
        <fullName evidence="3">NAD(P)H-dependent oxidoreductase</fullName>
    </submittedName>
</protein>
<dbReference type="GO" id="GO:0016491">
    <property type="term" value="F:oxidoreductase activity"/>
    <property type="evidence" value="ECO:0007669"/>
    <property type="project" value="InterPro"/>
</dbReference>
<reference evidence="3 4" key="1">
    <citation type="submission" date="2019-08" db="EMBL/GenBank/DDBJ databases">
        <title>Parahaliea maris sp. nov., isolated from the surface seawater.</title>
        <authorList>
            <person name="Liu Y."/>
        </authorList>
    </citation>
    <scope>NUCLEOTIDE SEQUENCE [LARGE SCALE GENOMIC DNA]</scope>
    <source>
        <strain evidence="3 4">S2-26</strain>
    </source>
</reference>
<dbReference type="AlphaFoldDB" id="A0A5C8ZUW1"/>
<gene>
    <name evidence="3" type="ORF">FVW59_07710</name>
</gene>
<evidence type="ECO:0000259" key="2">
    <source>
        <dbReference type="Pfam" id="PF03358"/>
    </source>
</evidence>
<evidence type="ECO:0000313" key="4">
    <source>
        <dbReference type="Proteomes" id="UP000321933"/>
    </source>
</evidence>
<feature type="domain" description="NADPH-dependent FMN reductase-like" evidence="2">
    <location>
        <begin position="1"/>
        <end position="144"/>
    </location>
</feature>
<organism evidence="3 4">
    <name type="scientific">Parahaliea aestuarii</name>
    <dbReference type="NCBI Taxonomy" id="1852021"/>
    <lineage>
        <taxon>Bacteria</taxon>
        <taxon>Pseudomonadati</taxon>
        <taxon>Pseudomonadota</taxon>
        <taxon>Gammaproteobacteria</taxon>
        <taxon>Cellvibrionales</taxon>
        <taxon>Halieaceae</taxon>
        <taxon>Parahaliea</taxon>
    </lineage>
</organism>
<dbReference type="InterPro" id="IPR005025">
    <property type="entry name" value="FMN_Rdtase-like_dom"/>
</dbReference>
<dbReference type="EMBL" id="VRYZ01000003">
    <property type="protein sequence ID" value="TXS92303.1"/>
    <property type="molecule type" value="Genomic_DNA"/>
</dbReference>
<dbReference type="SUPFAM" id="SSF52218">
    <property type="entry name" value="Flavoproteins"/>
    <property type="match status" value="1"/>
</dbReference>
<dbReference type="Gene3D" id="3.40.50.360">
    <property type="match status" value="1"/>
</dbReference>
<dbReference type="Proteomes" id="UP000321933">
    <property type="component" value="Unassembled WGS sequence"/>
</dbReference>
<keyword evidence="1" id="KW-0285">Flavoprotein</keyword>
<comment type="caution">
    <text evidence="3">The sequence shown here is derived from an EMBL/GenBank/DDBJ whole genome shotgun (WGS) entry which is preliminary data.</text>
</comment>
<dbReference type="Pfam" id="PF03358">
    <property type="entry name" value="FMN_red"/>
    <property type="match status" value="1"/>
</dbReference>
<evidence type="ECO:0000256" key="1">
    <source>
        <dbReference type="ARBA" id="ARBA00022643"/>
    </source>
</evidence>
<evidence type="ECO:0000313" key="3">
    <source>
        <dbReference type="EMBL" id="TXS92303.1"/>
    </source>
</evidence>
<dbReference type="OrthoDB" id="5563352at2"/>
<accession>A0A5C8ZUW1</accession>
<dbReference type="GO" id="GO:0005829">
    <property type="term" value="C:cytosol"/>
    <property type="evidence" value="ECO:0007669"/>
    <property type="project" value="TreeGrafter"/>
</dbReference>
<dbReference type="InterPro" id="IPR050712">
    <property type="entry name" value="NAD(P)H-dep_reductase"/>
</dbReference>
<proteinExistence type="predicted"/>
<dbReference type="InterPro" id="IPR029039">
    <property type="entry name" value="Flavoprotein-like_sf"/>
</dbReference>
<dbReference type="PANTHER" id="PTHR30543">
    <property type="entry name" value="CHROMATE REDUCTASE"/>
    <property type="match status" value="1"/>
</dbReference>
<dbReference type="PANTHER" id="PTHR30543:SF31">
    <property type="entry name" value="NADPH-DEPENDENT AZOREDUCTASE AZR"/>
    <property type="match status" value="1"/>
</dbReference>
<keyword evidence="4" id="KW-1185">Reference proteome</keyword>
<dbReference type="RefSeq" id="WP_148063680.1">
    <property type="nucleotide sequence ID" value="NZ_VRYZ01000003.1"/>
</dbReference>
<name>A0A5C8ZUW1_9GAMM</name>